<accession>B0P8U3</accession>
<keyword evidence="3" id="KW-1185">Reference proteome</keyword>
<gene>
    <name evidence="2" type="ORF">ANACOL_01182</name>
</gene>
<reference evidence="2" key="2">
    <citation type="submission" date="2013-09" db="EMBL/GenBank/DDBJ databases">
        <title>Draft genome sequence of Anaerotruncus colihominis(DSM 17241).</title>
        <authorList>
            <person name="Sudarsanam P."/>
            <person name="Ley R."/>
            <person name="Guruge J."/>
            <person name="Turnbaugh P.J."/>
            <person name="Mahowald M."/>
            <person name="Liep D."/>
            <person name="Gordon J."/>
        </authorList>
    </citation>
    <scope>NUCLEOTIDE SEQUENCE</scope>
    <source>
        <strain evidence="2">DSM 17241</strain>
    </source>
</reference>
<name>B0P8U3_9FIRM</name>
<proteinExistence type="predicted"/>
<evidence type="ECO:0000313" key="3">
    <source>
        <dbReference type="Proteomes" id="UP000003803"/>
    </source>
</evidence>
<feature type="region of interest" description="Disordered" evidence="1">
    <location>
        <begin position="38"/>
        <end position="57"/>
    </location>
</feature>
<dbReference type="Proteomes" id="UP000003803">
    <property type="component" value="Unassembled WGS sequence"/>
</dbReference>
<dbReference type="Pfam" id="PF14193">
    <property type="entry name" value="DUF4315"/>
    <property type="match status" value="1"/>
</dbReference>
<organism evidence="2 3">
    <name type="scientific">Anaerotruncus colihominis DSM 17241</name>
    <dbReference type="NCBI Taxonomy" id="445972"/>
    <lineage>
        <taxon>Bacteria</taxon>
        <taxon>Bacillati</taxon>
        <taxon>Bacillota</taxon>
        <taxon>Clostridia</taxon>
        <taxon>Eubacteriales</taxon>
        <taxon>Oscillospiraceae</taxon>
        <taxon>Anaerotruncus</taxon>
    </lineage>
</organism>
<reference evidence="2" key="1">
    <citation type="submission" date="2007-11" db="EMBL/GenBank/DDBJ databases">
        <authorList>
            <person name="Fulton L."/>
            <person name="Clifton S."/>
            <person name="Fulton B."/>
            <person name="Xu J."/>
            <person name="Minx P."/>
            <person name="Pepin K.H."/>
            <person name="Johnson M."/>
            <person name="Thiruvilangam P."/>
            <person name="Bhonagiri V."/>
            <person name="Nash W.E."/>
            <person name="Mardis E.R."/>
            <person name="Wilson R.K."/>
        </authorList>
    </citation>
    <scope>NUCLEOTIDE SEQUENCE [LARGE SCALE GENOMIC DNA]</scope>
    <source>
        <strain evidence="2">DSM 17241</strain>
    </source>
</reference>
<comment type="caution">
    <text evidence="2">The sequence shown here is derived from an EMBL/GenBank/DDBJ whole genome shotgun (WGS) entry which is preliminary data.</text>
</comment>
<dbReference type="AlphaFoldDB" id="B0P8U3"/>
<protein>
    <submittedName>
        <fullName evidence="2">Uncharacterized protein</fullName>
    </submittedName>
</protein>
<dbReference type="eggNOG" id="ENOG50314Y6">
    <property type="taxonomic scope" value="Bacteria"/>
</dbReference>
<evidence type="ECO:0000313" key="2">
    <source>
        <dbReference type="EMBL" id="EDS12339.1"/>
    </source>
</evidence>
<dbReference type="InterPro" id="IPR025464">
    <property type="entry name" value="DUF4315"/>
</dbReference>
<dbReference type="EMBL" id="ABGD02000007">
    <property type="protein sequence ID" value="EDS12339.1"/>
    <property type="molecule type" value="Genomic_DNA"/>
</dbReference>
<dbReference type="HOGENOM" id="CLU_2986412_0_0_9"/>
<sequence length="57" mass="6123">MEQKHREAENEEIVDIVRGMSVPLDELPILLQKLWGAAGTSGQGDQKSSSAGEGAEE</sequence>
<evidence type="ECO:0000256" key="1">
    <source>
        <dbReference type="SAM" id="MobiDB-lite"/>
    </source>
</evidence>